<dbReference type="EMBL" id="HBFQ01010242">
    <property type="protein sequence ID" value="CAD8832824.1"/>
    <property type="molecule type" value="Transcribed_RNA"/>
</dbReference>
<gene>
    <name evidence="2" type="ORF">NSCI0253_LOCUS7172</name>
</gene>
<evidence type="ECO:0000313" key="2">
    <source>
        <dbReference type="EMBL" id="CAD8832824.1"/>
    </source>
</evidence>
<dbReference type="AlphaFoldDB" id="A0A7S0ZUA8"/>
<reference evidence="2" key="1">
    <citation type="submission" date="2021-01" db="EMBL/GenBank/DDBJ databases">
        <authorList>
            <person name="Corre E."/>
            <person name="Pelletier E."/>
            <person name="Niang G."/>
            <person name="Scheremetjew M."/>
            <person name="Finn R."/>
            <person name="Kale V."/>
            <person name="Holt S."/>
            <person name="Cochrane G."/>
            <person name="Meng A."/>
            <person name="Brown T."/>
            <person name="Cohen L."/>
        </authorList>
    </citation>
    <scope>NUCLEOTIDE SEQUENCE</scope>
</reference>
<dbReference type="GO" id="GO:0016757">
    <property type="term" value="F:glycosyltransferase activity"/>
    <property type="evidence" value="ECO:0007669"/>
    <property type="project" value="TreeGrafter"/>
</dbReference>
<dbReference type="Pfam" id="PF03407">
    <property type="entry name" value="Nucleotid_trans"/>
    <property type="match status" value="1"/>
</dbReference>
<dbReference type="PANTHER" id="PTHR47032">
    <property type="entry name" value="UDP-D-XYLOSE:L-FUCOSE ALPHA-1,3-D-XYLOSYLTRANSFERASE-RELATED"/>
    <property type="match status" value="1"/>
</dbReference>
<name>A0A7S0ZUA8_NOCSC</name>
<organism evidence="2">
    <name type="scientific">Noctiluca scintillans</name>
    <name type="common">Sea sparkle</name>
    <name type="synonym">Red tide dinoflagellate</name>
    <dbReference type="NCBI Taxonomy" id="2966"/>
    <lineage>
        <taxon>Eukaryota</taxon>
        <taxon>Sar</taxon>
        <taxon>Alveolata</taxon>
        <taxon>Dinophyceae</taxon>
        <taxon>Noctilucales</taxon>
        <taxon>Noctilucaceae</taxon>
        <taxon>Noctiluca</taxon>
    </lineage>
</organism>
<dbReference type="GO" id="GO:0005794">
    <property type="term" value="C:Golgi apparatus"/>
    <property type="evidence" value="ECO:0007669"/>
    <property type="project" value="TreeGrafter"/>
</dbReference>
<sequence length="319" mass="36634">MHFRNLVRYLVFSSRDPSTMMLLRLLVGVVTAWSLRLTKRDYSKPNISPSCGPFPHKRIVMVSFSSSYFDFLTNWFVTSAKFLTDDDVLLVVAEDDEALSLITDTSIVEQLGRPFALMDNQSQFVDFDGQVQRVNTVDLEHLAENSSRGDWGTEEYKKVTKAKPDHMLALLQQGCTVHWTDIDAVWTAGLWDVIASMGSHDLYVTDDTKASYWPQSWYLCTCQMHVQPTDSVIKLFQDWIQGCDPSQKYDQVSFNQVLYLDYQGKKTVDFVLMDRAEFPPGCDPVTDVAKVIHANWIGRTGGKKEFLQRHNMWFPVTRE</sequence>
<protein>
    <recommendedName>
        <fullName evidence="1">Nucleotide-diphospho-sugar transferase domain-containing protein</fullName>
    </recommendedName>
</protein>
<dbReference type="PANTHER" id="PTHR47032:SF1">
    <property type="entry name" value="UDP-D-XYLOSE:L-FUCOSE ALPHA-1,3-D-XYLOSYLTRANSFERASE-RELATED"/>
    <property type="match status" value="1"/>
</dbReference>
<evidence type="ECO:0000259" key="1">
    <source>
        <dbReference type="Pfam" id="PF03407"/>
    </source>
</evidence>
<dbReference type="InterPro" id="IPR005069">
    <property type="entry name" value="Nucl-diP-sugar_transferase"/>
</dbReference>
<accession>A0A7S0ZUA8</accession>
<dbReference type="InterPro" id="IPR052636">
    <property type="entry name" value="UDP-D-xylose:L-fucose_XylT"/>
</dbReference>
<feature type="domain" description="Nucleotide-diphospho-sugar transferase" evidence="1">
    <location>
        <begin position="137"/>
        <end position="306"/>
    </location>
</feature>
<proteinExistence type="predicted"/>